<dbReference type="Proteomes" id="UP001525857">
    <property type="component" value="Unassembled WGS sequence"/>
</dbReference>
<sequence>MHVSPSSIRRHIMIDIYHFSNPFSPVCLKTEERLLHITPDLAAHAHLRFIPLVNADVVADYQAHRATLAQAPASLAHTIFHVVCDYKAAQIEGNKKARKFLVQIQQQVTNHKQAYSEALSVATAKQVGLDITDFLSNRHADETLSAVIADQQLAHKMLQNQEAAIAIDTFTDDAIQLVTDFSIANLVQIFGPLLGNHITPKTLQAHLEAMA</sequence>
<name>A0ABT2NXS0_9LACO</name>
<dbReference type="EMBL" id="QVOV01000010">
    <property type="protein sequence ID" value="MCT8390154.1"/>
    <property type="molecule type" value="Genomic_DNA"/>
</dbReference>
<dbReference type="Pfam" id="PF13743">
    <property type="entry name" value="Thioredoxin_5"/>
    <property type="match status" value="1"/>
</dbReference>
<proteinExistence type="predicted"/>
<evidence type="ECO:0000313" key="1">
    <source>
        <dbReference type="EMBL" id="MCT8390154.1"/>
    </source>
</evidence>
<gene>
    <name evidence="1" type="ORF">D0501_08735</name>
</gene>
<evidence type="ECO:0000313" key="2">
    <source>
        <dbReference type="Proteomes" id="UP001525857"/>
    </source>
</evidence>
<protein>
    <recommendedName>
        <fullName evidence="3">Dithiol-disulfide isomerase</fullName>
    </recommendedName>
</protein>
<evidence type="ECO:0008006" key="3">
    <source>
        <dbReference type="Google" id="ProtNLM"/>
    </source>
</evidence>
<organism evidence="1 2">
    <name type="scientific">Leuconostoc holzapfelii</name>
    <dbReference type="NCBI Taxonomy" id="434464"/>
    <lineage>
        <taxon>Bacteria</taxon>
        <taxon>Bacillati</taxon>
        <taxon>Bacillota</taxon>
        <taxon>Bacilli</taxon>
        <taxon>Lactobacillales</taxon>
        <taxon>Lactobacillaceae</taxon>
        <taxon>Leuconostoc</taxon>
    </lineage>
</organism>
<accession>A0ABT2NXS0</accession>
<reference evidence="1 2" key="1">
    <citation type="submission" date="2018-08" db="EMBL/GenBank/DDBJ databases">
        <title>Draft genome sequences of Leuconostoc spp. and Weissella spp. with biocontrol potential.</title>
        <authorList>
            <person name="Lo R."/>
            <person name="Ho V.T.T."/>
            <person name="Turner M.S."/>
        </authorList>
    </citation>
    <scope>NUCLEOTIDE SEQUENCE [LARGE SCALE GENOMIC DNA]</scope>
    <source>
        <strain evidence="1 2">733</strain>
    </source>
</reference>
<keyword evidence="2" id="KW-1185">Reference proteome</keyword>
<comment type="caution">
    <text evidence="1">The sequence shown here is derived from an EMBL/GenBank/DDBJ whole genome shotgun (WGS) entry which is preliminary data.</text>
</comment>